<evidence type="ECO:0000256" key="2">
    <source>
        <dbReference type="ARBA" id="ARBA00022679"/>
    </source>
</evidence>
<keyword evidence="4 8" id="KW-0235">DNA replication</keyword>
<geneLocation type="mitochondrion" evidence="10"/>
<dbReference type="SUPFAM" id="SSF53098">
    <property type="entry name" value="Ribonuclease H-like"/>
    <property type="match status" value="1"/>
</dbReference>
<dbReference type="Gene3D" id="1.10.287.690">
    <property type="entry name" value="Helix hairpin bin"/>
    <property type="match status" value="1"/>
</dbReference>
<dbReference type="InterPro" id="IPR036397">
    <property type="entry name" value="RNaseH_sf"/>
</dbReference>
<evidence type="ECO:0000259" key="9">
    <source>
        <dbReference type="Pfam" id="PF03175"/>
    </source>
</evidence>
<dbReference type="InterPro" id="IPR017964">
    <property type="entry name" value="DNA-dir_DNA_pol_B_CS"/>
</dbReference>
<dbReference type="GO" id="GO:0003677">
    <property type="term" value="F:DNA binding"/>
    <property type="evidence" value="ECO:0007669"/>
    <property type="project" value="UniProtKB-KW"/>
</dbReference>
<dbReference type="PROSITE" id="PS00116">
    <property type="entry name" value="DNA_POLYMERASE_B"/>
    <property type="match status" value="1"/>
</dbReference>
<dbReference type="Pfam" id="PF03175">
    <property type="entry name" value="DNA_pol_B_2"/>
    <property type="match status" value="1"/>
</dbReference>
<organism evidence="10">
    <name type="scientific">Cyclocybe aegerita</name>
    <name type="common">Black poplar mushroom</name>
    <name type="synonym">Agrocybe aegerita</name>
    <dbReference type="NCBI Taxonomy" id="1973307"/>
    <lineage>
        <taxon>Eukaryota</taxon>
        <taxon>Fungi</taxon>
        <taxon>Dikarya</taxon>
        <taxon>Basidiomycota</taxon>
        <taxon>Agaricomycotina</taxon>
        <taxon>Agaricomycetes</taxon>
        <taxon>Agaricomycetidae</taxon>
        <taxon>Agaricales</taxon>
        <taxon>Agaricineae</taxon>
        <taxon>Bolbitiaceae</taxon>
        <taxon>Cyclocybe</taxon>
    </lineage>
</organism>
<dbReference type="InterPro" id="IPR006172">
    <property type="entry name" value="DNA-dir_DNA_pol_B"/>
</dbReference>
<dbReference type="InterPro" id="IPR023211">
    <property type="entry name" value="DNA_pol_palm_dom_sf"/>
</dbReference>
<dbReference type="PANTHER" id="PTHR33568:SF3">
    <property type="entry name" value="DNA-DIRECTED DNA POLYMERASE"/>
    <property type="match status" value="1"/>
</dbReference>
<dbReference type="InterPro" id="IPR004868">
    <property type="entry name" value="DNA-dir_DNA_pol_B_mt/vir"/>
</dbReference>
<sequence length="571" mass="67015">MVPSKTSPNRDTKIISMDLETILINNKHIPYLLSWYDGNITKSYFIDSIENNIENNIENMISRAMNDICIRKYKNYKVYLHNFAKFDGYFLVKYLSKLGFIDNIIINKGRIITLKFIYNKYSITFKDSYLLLPSSLRKLCKSFNTQTQKDIFPYLLDDINYIGEVPDYKYFCNLEMEEYNNYKSNFKVWNFREEAIKYCNLDCISLYEILYKFNTLVFNKFELNINKYPTLPSLSFALFKTKYLKENEVHMLSGSIATNIRKSYTGGSVDMYIPLIEKDSKIFIYDINSLYPFSMKSFKFPIGNPTFFKGDITRINKDAFGFFYCKIITPEYLEHPILQTHLKTSDGIRTLAPLGSWEDMLFSEEMYNAMKYGYKFEILWGYTFESKNIFSEIISDLYKMRLEYQKSDPMNYIAKILMNSLYGRFGMDDNFTFSDIMDKDDYFNFEKLDRNNSILDVTELNNNNFLVTTKNPKVELDTILDNGSEKHDINIAIASAITAYSRIQMSKFKNNPNFKLFYSDTDSVYISKELPEELVSNTELGKMKKEGICDDAVFLAPKVYGYKDINGKATD</sequence>
<keyword evidence="6 8" id="KW-0238">DNA-binding</keyword>
<name>O78938_CYCAE</name>
<dbReference type="PRINTS" id="PR00106">
    <property type="entry name" value="DNAPOLB"/>
</dbReference>
<comment type="similarity">
    <text evidence="1 8">Belongs to the DNA polymerase type-B family.</text>
</comment>
<protein>
    <recommendedName>
        <fullName evidence="8">DNA polymerase</fullName>
        <ecNumber evidence="8">2.7.7.7</ecNumber>
    </recommendedName>
</protein>
<dbReference type="InterPro" id="IPR012337">
    <property type="entry name" value="RNaseH-like_sf"/>
</dbReference>
<evidence type="ECO:0000256" key="1">
    <source>
        <dbReference type="ARBA" id="ARBA00005755"/>
    </source>
</evidence>
<dbReference type="AlphaFoldDB" id="O78938"/>
<keyword evidence="3 8" id="KW-0548">Nucleotidyltransferase</keyword>
<evidence type="ECO:0000256" key="4">
    <source>
        <dbReference type="ARBA" id="ARBA00022705"/>
    </source>
</evidence>
<keyword evidence="10" id="KW-0496">Mitochondrion</keyword>
<gene>
    <name evidence="10" type="primary">Mtpol</name>
</gene>
<evidence type="ECO:0000256" key="3">
    <source>
        <dbReference type="ARBA" id="ARBA00022695"/>
    </source>
</evidence>
<evidence type="ECO:0000256" key="5">
    <source>
        <dbReference type="ARBA" id="ARBA00022932"/>
    </source>
</evidence>
<feature type="domain" description="DNA-directed DNA polymerase family B mitochondria/virus" evidence="9">
    <location>
        <begin position="69"/>
        <end position="511"/>
    </location>
</feature>
<dbReference type="PANTHER" id="PTHR33568">
    <property type="entry name" value="DNA POLYMERASE"/>
    <property type="match status" value="1"/>
</dbReference>
<dbReference type="SMART" id="SM00486">
    <property type="entry name" value="POLBc"/>
    <property type="match status" value="1"/>
</dbReference>
<dbReference type="GO" id="GO:0000166">
    <property type="term" value="F:nucleotide binding"/>
    <property type="evidence" value="ECO:0007669"/>
    <property type="project" value="InterPro"/>
</dbReference>
<dbReference type="GO" id="GO:0006260">
    <property type="term" value="P:DNA replication"/>
    <property type="evidence" value="ECO:0007669"/>
    <property type="project" value="UniProtKB-KW"/>
</dbReference>
<accession>O78938</accession>
<evidence type="ECO:0000256" key="6">
    <source>
        <dbReference type="ARBA" id="ARBA00023125"/>
    </source>
</evidence>
<keyword evidence="2 8" id="KW-0808">Transferase</keyword>
<dbReference type="Gene3D" id="3.30.420.10">
    <property type="entry name" value="Ribonuclease H-like superfamily/Ribonuclease H"/>
    <property type="match status" value="1"/>
</dbReference>
<dbReference type="Gene3D" id="3.90.1600.10">
    <property type="entry name" value="Palm domain of DNA polymerase"/>
    <property type="match status" value="2"/>
</dbReference>
<comment type="catalytic activity">
    <reaction evidence="7 8">
        <text>DNA(n) + a 2'-deoxyribonucleoside 5'-triphosphate = DNA(n+1) + diphosphate</text>
        <dbReference type="Rhea" id="RHEA:22508"/>
        <dbReference type="Rhea" id="RHEA-COMP:17339"/>
        <dbReference type="Rhea" id="RHEA-COMP:17340"/>
        <dbReference type="ChEBI" id="CHEBI:33019"/>
        <dbReference type="ChEBI" id="CHEBI:61560"/>
        <dbReference type="ChEBI" id="CHEBI:173112"/>
        <dbReference type="EC" id="2.7.7.7"/>
    </reaction>
</comment>
<keyword evidence="5 8" id="KW-0239">DNA-directed DNA polymerase</keyword>
<dbReference type="InterPro" id="IPR043502">
    <property type="entry name" value="DNA/RNA_pol_sf"/>
</dbReference>
<dbReference type="GO" id="GO:0003887">
    <property type="term" value="F:DNA-directed DNA polymerase activity"/>
    <property type="evidence" value="ECO:0007669"/>
    <property type="project" value="UniProtKB-KW"/>
</dbReference>
<reference evidence="10" key="1">
    <citation type="journal article" date="1999" name="Mol. Gen. Genet.">
        <title>Molecular cloning, sequence and expression of Aa-polB, a mitochondrial gene encoding a family B DNA polymerase from the edible basidiomycete Agrocybe aegerita.</title>
        <authorList>
            <person name="Bois F."/>
            <person name="Barroso G."/>
            <person name="Gonzalez P."/>
            <person name="Labarere J."/>
        </authorList>
    </citation>
    <scope>NUCLEOTIDE SEQUENCE</scope>
    <source>
        <strain evidence="10">SM 47</strain>
    </source>
</reference>
<dbReference type="EC" id="2.7.7.7" evidence="8"/>
<dbReference type="EMBL" id="AF061244">
    <property type="protein sequence ID" value="AAC33727.1"/>
    <property type="molecule type" value="Genomic_DNA"/>
</dbReference>
<evidence type="ECO:0000256" key="7">
    <source>
        <dbReference type="ARBA" id="ARBA00049244"/>
    </source>
</evidence>
<proteinExistence type="inferred from homology"/>
<dbReference type="SUPFAM" id="SSF56672">
    <property type="entry name" value="DNA/RNA polymerases"/>
    <property type="match status" value="1"/>
</dbReference>
<evidence type="ECO:0000256" key="8">
    <source>
        <dbReference type="RuleBase" id="RU000442"/>
    </source>
</evidence>
<evidence type="ECO:0000313" key="10">
    <source>
        <dbReference type="EMBL" id="AAC33727.1"/>
    </source>
</evidence>